<dbReference type="InterPro" id="IPR028098">
    <property type="entry name" value="Glyco_trans_4-like_N"/>
</dbReference>
<sequence length="371" mass="40716">MSKPNDGIPPHVLHIYPDREAAELIAHYGRKLRHTIVTDDDLVMQAMPKGLTLKQASHFPPLEGVPTPGRLQKLARAMTPFDLVLTHGWGAMDAAMAHTLFKDAMQLPPLIHHEFSLGEAEAKRPSKRRTWYRRIALGKSSGLVVPSEKLEEAALVDWQQPLGRVKRIAPGVDTKLFAKQPKPDGFRVIKRSGEFWLGTHVDQADAQDLSMLVRAFSTLGVDWHLIVLGEGAGRVEAEQTIDALELNDRVHWVGTTAQPGKVMGLLDIFAVAADAGHFPEAGVQAMAAGVPLVVPDEGELAHTVAQANHPWLFQKGDETALGEKLGGLARDKTERRTVGEANRAHAVSSLDRDKTVATYRRLYGSAMRIEL</sequence>
<dbReference type="PANTHER" id="PTHR12526">
    <property type="entry name" value="GLYCOSYLTRANSFERASE"/>
    <property type="match status" value="1"/>
</dbReference>
<dbReference type="Pfam" id="PF00534">
    <property type="entry name" value="Glycos_transf_1"/>
    <property type="match status" value="1"/>
</dbReference>
<dbReference type="EMBL" id="CP081294">
    <property type="protein sequence ID" value="QZD95877.1"/>
    <property type="molecule type" value="Genomic_DNA"/>
</dbReference>
<dbReference type="CDD" id="cd03801">
    <property type="entry name" value="GT4_PimA-like"/>
    <property type="match status" value="1"/>
</dbReference>
<accession>A0ABX9A495</accession>
<evidence type="ECO:0000313" key="4">
    <source>
        <dbReference type="Proteomes" id="UP000824321"/>
    </source>
</evidence>
<name>A0ABX9A495_9SPHN</name>
<feature type="domain" description="Glycosyl transferase family 1" evidence="1">
    <location>
        <begin position="208"/>
        <end position="343"/>
    </location>
</feature>
<feature type="domain" description="Glycosyltransferase subfamily 4-like N-terminal" evidence="2">
    <location>
        <begin position="49"/>
        <end position="175"/>
    </location>
</feature>
<protein>
    <submittedName>
        <fullName evidence="3">Glycosyltransferase family 4 protein</fullName>
    </submittedName>
</protein>
<dbReference type="RefSeq" id="WP_221431604.1">
    <property type="nucleotide sequence ID" value="NZ_CP081294.1"/>
</dbReference>
<dbReference type="PANTHER" id="PTHR12526:SF636">
    <property type="entry name" value="BLL3647 PROTEIN"/>
    <property type="match status" value="1"/>
</dbReference>
<keyword evidence="4" id="KW-1185">Reference proteome</keyword>
<dbReference type="SUPFAM" id="SSF53756">
    <property type="entry name" value="UDP-Glycosyltransferase/glycogen phosphorylase"/>
    <property type="match status" value="1"/>
</dbReference>
<organism evidence="3 4">
    <name type="scientific">Qipengyuania gelatinilytica</name>
    <dbReference type="NCBI Taxonomy" id="2867231"/>
    <lineage>
        <taxon>Bacteria</taxon>
        <taxon>Pseudomonadati</taxon>
        <taxon>Pseudomonadota</taxon>
        <taxon>Alphaproteobacteria</taxon>
        <taxon>Sphingomonadales</taxon>
        <taxon>Erythrobacteraceae</taxon>
        <taxon>Qipengyuania</taxon>
    </lineage>
</organism>
<reference evidence="3 4" key="1">
    <citation type="submission" date="2021-08" db="EMBL/GenBank/DDBJ databases">
        <title>Comparative Genomics Analysis of the Genus Qipengyuania Reveals Extensive Genetic Diversity and Metabolic Versatility, Including the Description of Fifteen Novel Species.</title>
        <authorList>
            <person name="Liu Y."/>
        </authorList>
    </citation>
    <scope>NUCLEOTIDE SEQUENCE [LARGE SCALE GENOMIC DNA]</scope>
    <source>
        <strain evidence="3 4">1NDH1</strain>
    </source>
</reference>
<proteinExistence type="predicted"/>
<dbReference type="Gene3D" id="3.40.50.2000">
    <property type="entry name" value="Glycogen Phosphorylase B"/>
    <property type="match status" value="2"/>
</dbReference>
<gene>
    <name evidence="3" type="ORF">K3136_03960</name>
</gene>
<dbReference type="Pfam" id="PF13439">
    <property type="entry name" value="Glyco_transf_4"/>
    <property type="match status" value="1"/>
</dbReference>
<dbReference type="Proteomes" id="UP000824321">
    <property type="component" value="Chromosome"/>
</dbReference>
<evidence type="ECO:0000313" key="3">
    <source>
        <dbReference type="EMBL" id="QZD95877.1"/>
    </source>
</evidence>
<dbReference type="InterPro" id="IPR001296">
    <property type="entry name" value="Glyco_trans_1"/>
</dbReference>
<evidence type="ECO:0000259" key="1">
    <source>
        <dbReference type="Pfam" id="PF00534"/>
    </source>
</evidence>
<evidence type="ECO:0000259" key="2">
    <source>
        <dbReference type="Pfam" id="PF13439"/>
    </source>
</evidence>